<sequence>WEAYNPINDTLEAGTYTATIFDTDSSGADLPATKRRVRSIGTVGEISKTVEVILRKSATGGGITSALTAGGSITVTGSADIEPDPGPEDTFYDFELGEDPNDDLSLFEEIFGVTKDEMKAIAQNPPNIYYNSAINNDIVENITWVDGTPDQSQITTSTWAGSGIWIVNGDLKITGGTFDGILWVIGSLYLGAGNPVIRGSVFVECATEVDTTVTGNVTLELNQGAIDGALGNLGIGVIVESWQEV</sequence>
<evidence type="ECO:0000313" key="1">
    <source>
        <dbReference type="EMBL" id="GAI41218.1"/>
    </source>
</evidence>
<organism evidence="1">
    <name type="scientific">marine sediment metagenome</name>
    <dbReference type="NCBI Taxonomy" id="412755"/>
    <lineage>
        <taxon>unclassified sequences</taxon>
        <taxon>metagenomes</taxon>
        <taxon>ecological metagenomes</taxon>
    </lineage>
</organism>
<dbReference type="EMBL" id="BARV01023826">
    <property type="protein sequence ID" value="GAI41218.1"/>
    <property type="molecule type" value="Genomic_DNA"/>
</dbReference>
<name>X1NC61_9ZZZZ</name>
<feature type="non-terminal residue" evidence="1">
    <location>
        <position position="1"/>
    </location>
</feature>
<proteinExistence type="predicted"/>
<comment type="caution">
    <text evidence="1">The sequence shown here is derived from an EMBL/GenBank/DDBJ whole genome shotgun (WGS) entry which is preliminary data.</text>
</comment>
<reference evidence="1" key="1">
    <citation type="journal article" date="2014" name="Front. Microbiol.">
        <title>High frequency of phylogenetically diverse reductive dehalogenase-homologous genes in deep subseafloor sedimentary metagenomes.</title>
        <authorList>
            <person name="Kawai M."/>
            <person name="Futagami T."/>
            <person name="Toyoda A."/>
            <person name="Takaki Y."/>
            <person name="Nishi S."/>
            <person name="Hori S."/>
            <person name="Arai W."/>
            <person name="Tsubouchi T."/>
            <person name="Morono Y."/>
            <person name="Uchiyama I."/>
            <person name="Ito T."/>
            <person name="Fujiyama A."/>
            <person name="Inagaki F."/>
            <person name="Takami H."/>
        </authorList>
    </citation>
    <scope>NUCLEOTIDE SEQUENCE</scope>
    <source>
        <strain evidence="1">Expedition CK06-06</strain>
    </source>
</reference>
<protein>
    <submittedName>
        <fullName evidence="1">Uncharacterized protein</fullName>
    </submittedName>
</protein>
<accession>X1NC61</accession>
<dbReference type="AlphaFoldDB" id="X1NC61"/>
<gene>
    <name evidence="1" type="ORF">S06H3_39015</name>
</gene>